<evidence type="ECO:0000313" key="1">
    <source>
        <dbReference type="EMBL" id="SOQ48739.1"/>
    </source>
</evidence>
<accession>A0A2H1W6M5</accession>
<reference evidence="1" key="1">
    <citation type="submission" date="2016-07" db="EMBL/GenBank/DDBJ databases">
        <authorList>
            <person name="Bretaudeau A."/>
        </authorList>
    </citation>
    <scope>NUCLEOTIDE SEQUENCE</scope>
    <source>
        <strain evidence="1">Rice</strain>
        <tissue evidence="1">Whole body</tissue>
    </source>
</reference>
<organism evidence="1">
    <name type="scientific">Spodoptera frugiperda</name>
    <name type="common">Fall armyworm</name>
    <dbReference type="NCBI Taxonomy" id="7108"/>
    <lineage>
        <taxon>Eukaryota</taxon>
        <taxon>Metazoa</taxon>
        <taxon>Ecdysozoa</taxon>
        <taxon>Arthropoda</taxon>
        <taxon>Hexapoda</taxon>
        <taxon>Insecta</taxon>
        <taxon>Pterygota</taxon>
        <taxon>Neoptera</taxon>
        <taxon>Endopterygota</taxon>
        <taxon>Lepidoptera</taxon>
        <taxon>Glossata</taxon>
        <taxon>Ditrysia</taxon>
        <taxon>Noctuoidea</taxon>
        <taxon>Noctuidae</taxon>
        <taxon>Amphipyrinae</taxon>
        <taxon>Spodoptera</taxon>
    </lineage>
</organism>
<sequence length="76" mass="8596">MSILGRGFDPFDPRLLSIKLDVVLSLNGLEISTLSHCIYPCFEPRSTIRPSLLDSKPGKEEKKNLIANMEYPDDPY</sequence>
<dbReference type="AlphaFoldDB" id="A0A2H1W6M5"/>
<protein>
    <submittedName>
        <fullName evidence="1">SFRICE_032404</fullName>
    </submittedName>
</protein>
<proteinExistence type="predicted"/>
<dbReference type="EMBL" id="ODYU01006679">
    <property type="protein sequence ID" value="SOQ48739.1"/>
    <property type="molecule type" value="Genomic_DNA"/>
</dbReference>
<gene>
    <name evidence="1" type="ORF">SFRICE_032404</name>
</gene>
<name>A0A2H1W6M5_SPOFR</name>